<proteinExistence type="predicted"/>
<feature type="signal peptide" evidence="2">
    <location>
        <begin position="1"/>
        <end position="21"/>
    </location>
</feature>
<evidence type="ECO:0000313" key="4">
    <source>
        <dbReference type="Proteomes" id="UP001153269"/>
    </source>
</evidence>
<evidence type="ECO:0000256" key="2">
    <source>
        <dbReference type="SAM" id="SignalP"/>
    </source>
</evidence>
<feature type="chain" id="PRO_5040204502" evidence="2">
    <location>
        <begin position="22"/>
        <end position="171"/>
    </location>
</feature>
<protein>
    <submittedName>
        <fullName evidence="3">Uncharacterized protein</fullName>
    </submittedName>
</protein>
<gene>
    <name evidence="3" type="ORF">PLEPLA_LOCUS39053</name>
</gene>
<dbReference type="AlphaFoldDB" id="A0A9N7VNB9"/>
<reference evidence="3" key="1">
    <citation type="submission" date="2020-03" db="EMBL/GenBank/DDBJ databases">
        <authorList>
            <person name="Weist P."/>
        </authorList>
    </citation>
    <scope>NUCLEOTIDE SEQUENCE</scope>
</reference>
<keyword evidence="2" id="KW-0732">Signal</keyword>
<name>A0A9N7VNB9_PLEPL</name>
<evidence type="ECO:0000313" key="3">
    <source>
        <dbReference type="EMBL" id="CAB1451360.1"/>
    </source>
</evidence>
<keyword evidence="4" id="KW-1185">Reference proteome</keyword>
<accession>A0A9N7VNB9</accession>
<evidence type="ECO:0000256" key="1">
    <source>
        <dbReference type="SAM" id="MobiDB-lite"/>
    </source>
</evidence>
<sequence>MEVVIIISRVTLSLMPLILFGQNEYVTDHTRLCKREGLLQYWPPPPSPYALSQHRFFLQHHHHHLQGNKKKGNRGTELATRSPSIHHQEGRSSSSSSISSRRRRRRRGPDSYNLGTSCYLSRIPLHLTPHPHPPPLAPLPLLPMPLSSAAPLTSLASIWIEAPCFSSYKSR</sequence>
<dbReference type="EMBL" id="CADEAL010004086">
    <property type="protein sequence ID" value="CAB1451360.1"/>
    <property type="molecule type" value="Genomic_DNA"/>
</dbReference>
<organism evidence="3 4">
    <name type="scientific">Pleuronectes platessa</name>
    <name type="common">European plaice</name>
    <dbReference type="NCBI Taxonomy" id="8262"/>
    <lineage>
        <taxon>Eukaryota</taxon>
        <taxon>Metazoa</taxon>
        <taxon>Chordata</taxon>
        <taxon>Craniata</taxon>
        <taxon>Vertebrata</taxon>
        <taxon>Euteleostomi</taxon>
        <taxon>Actinopterygii</taxon>
        <taxon>Neopterygii</taxon>
        <taxon>Teleostei</taxon>
        <taxon>Neoteleostei</taxon>
        <taxon>Acanthomorphata</taxon>
        <taxon>Carangaria</taxon>
        <taxon>Pleuronectiformes</taxon>
        <taxon>Pleuronectoidei</taxon>
        <taxon>Pleuronectidae</taxon>
        <taxon>Pleuronectes</taxon>
    </lineage>
</organism>
<comment type="caution">
    <text evidence="3">The sequence shown here is derived from an EMBL/GenBank/DDBJ whole genome shotgun (WGS) entry which is preliminary data.</text>
</comment>
<feature type="region of interest" description="Disordered" evidence="1">
    <location>
        <begin position="61"/>
        <end position="113"/>
    </location>
</feature>
<feature type="compositionally biased region" description="Basic residues" evidence="1">
    <location>
        <begin position="61"/>
        <end position="73"/>
    </location>
</feature>
<dbReference type="Proteomes" id="UP001153269">
    <property type="component" value="Unassembled WGS sequence"/>
</dbReference>